<dbReference type="Pfam" id="PF13456">
    <property type="entry name" value="RVT_3"/>
    <property type="match status" value="1"/>
</dbReference>
<dbReference type="InterPro" id="IPR014977">
    <property type="entry name" value="WRC_dom"/>
</dbReference>
<evidence type="ECO:0000256" key="3">
    <source>
        <dbReference type="ARBA" id="ARBA00023242"/>
    </source>
</evidence>
<dbReference type="InterPro" id="IPR002156">
    <property type="entry name" value="RNaseH_domain"/>
</dbReference>
<dbReference type="GO" id="GO:0004523">
    <property type="term" value="F:RNA-DNA hybrid ribonuclease activity"/>
    <property type="evidence" value="ECO:0007669"/>
    <property type="project" value="InterPro"/>
</dbReference>
<dbReference type="GO" id="GO:0005524">
    <property type="term" value="F:ATP binding"/>
    <property type="evidence" value="ECO:0007669"/>
    <property type="project" value="UniProtKB-UniRule"/>
</dbReference>
<dbReference type="InterPro" id="IPR012337">
    <property type="entry name" value="RNaseH-like_sf"/>
</dbReference>
<dbReference type="PANTHER" id="PTHR31602">
    <property type="entry name" value="GROWTH-REGULATING FACTOR 5"/>
    <property type="match status" value="1"/>
</dbReference>
<dbReference type="CDD" id="cd06222">
    <property type="entry name" value="RNase_H_like"/>
    <property type="match status" value="1"/>
</dbReference>
<keyword evidence="5" id="KW-0805">Transcription regulation</keyword>
<dbReference type="InterPro" id="IPR036397">
    <property type="entry name" value="RNaseH_sf"/>
</dbReference>
<accession>A0A8K0GY11</accession>
<comment type="subcellular location">
    <subcellularLocation>
        <location evidence="1 5">Nucleus</location>
    </subcellularLocation>
</comment>
<feature type="domain" description="QLQ" evidence="8">
    <location>
        <begin position="66"/>
        <end position="101"/>
    </location>
</feature>
<evidence type="ECO:0000256" key="1">
    <source>
        <dbReference type="ARBA" id="ARBA00004123"/>
    </source>
</evidence>
<dbReference type="GO" id="GO:0003676">
    <property type="term" value="F:nucleic acid binding"/>
    <property type="evidence" value="ECO:0007669"/>
    <property type="project" value="InterPro"/>
</dbReference>
<dbReference type="GO" id="GO:0099402">
    <property type="term" value="P:plant organ development"/>
    <property type="evidence" value="ECO:0007669"/>
    <property type="project" value="UniProtKB-ARBA"/>
</dbReference>
<evidence type="ECO:0000256" key="2">
    <source>
        <dbReference type="ARBA" id="ARBA00008122"/>
    </source>
</evidence>
<keyword evidence="5" id="KW-0804">Transcription</keyword>
<dbReference type="PANTHER" id="PTHR31602:SF81">
    <property type="entry name" value="GROWTH-REGULATING FACTOR 9"/>
    <property type="match status" value="1"/>
</dbReference>
<dbReference type="Proteomes" id="UP000796880">
    <property type="component" value="Unassembled WGS sequence"/>
</dbReference>
<reference evidence="10" key="1">
    <citation type="submission" date="2020-03" db="EMBL/GenBank/DDBJ databases">
        <title>A high-quality chromosome-level genome assembly of a woody plant with both climbing and erect habits, Rhamnella rubrinervis.</title>
        <authorList>
            <person name="Lu Z."/>
            <person name="Yang Y."/>
            <person name="Zhu X."/>
            <person name="Sun Y."/>
        </authorList>
    </citation>
    <scope>NUCLEOTIDE SEQUENCE</scope>
    <source>
        <strain evidence="10">BYM</strain>
        <tissue evidence="10">Leaf</tissue>
    </source>
</reference>
<comment type="similarity">
    <text evidence="2 5">Belongs to the GRF family.</text>
</comment>
<dbReference type="PROSITE" id="PS51666">
    <property type="entry name" value="QLQ"/>
    <property type="match status" value="1"/>
</dbReference>
<dbReference type="InterPro" id="IPR044730">
    <property type="entry name" value="RNase_H-like_dom_plant"/>
</dbReference>
<comment type="caution">
    <text evidence="4">Lacks conserved residue(s) required for the propagation of feature annotation.</text>
</comment>
<dbReference type="Pfam" id="PF08880">
    <property type="entry name" value="QLQ"/>
    <property type="match status" value="1"/>
</dbReference>
<feature type="chain" id="PRO_5035434634" description="Growth-regulating factor" evidence="7">
    <location>
        <begin position="16"/>
        <end position="694"/>
    </location>
</feature>
<protein>
    <recommendedName>
        <fullName evidence="5">Growth-regulating factor</fullName>
    </recommendedName>
</protein>
<keyword evidence="3 5" id="KW-0539">Nucleus</keyword>
<proteinExistence type="inferred from homology"/>
<evidence type="ECO:0000256" key="4">
    <source>
        <dbReference type="PROSITE-ProRule" id="PRU01002"/>
    </source>
</evidence>
<name>A0A8K0GY11_9ROSA</name>
<keyword evidence="11" id="KW-1185">Reference proteome</keyword>
<sequence length="694" mass="76115">MVLCVVYLALGGGGGLQRDYDKPWTAAMKRVEESPGKEESSPSIIGGVGIGASSGVKTMIKEGKSGFTAAQLQELEVQSLIQKHLAAGLPVPYHLVLPIWKSVAATFGTSQGGSIHKQYPSFIGFSTQGFDYRNMVDPEPGRCRRTDGKKWRCSKSIVPDQKYCAQHMHRGRQRSRKPVEASEACPSSANSLKGQLENSSNVSNSVGLQLMTKSSNSTDVSRSNMTTTSSYYGSKKRVSCITVPSITTSISSGTISATAATTNTATTTMAFMSNKSNQCIGSNDSGSHVRNNCFIRGSSNNRNLIAGRNISPGLGFSPKSVLRGIYQTKYAFTFVSSGTIEIPVVGCNNLSFDKRGVMEPEPGRCRRTDGKKWRCSRNVVPDQKYCGRHMHRGAKKQVNSFQPTTIVANSGATCNTARLPPTIGIPCRTVSAIPNTNLSISIPGSPPQIYNDQKSTSSSSSDTTITDTSINAHAIRNEEEVLREIFEPGSVEAILKLKWPEEGCGDKLIWLGNQKGIFSIKDCHQIMSRGISSTENNELWAKIWESNLHESFRNEQRHSGKKRIEDFVRILNDNVMDFYNALKVRLDTTSFEKGTETWTRPPSNYLKANTDAAYREGRTALAFVLRDDFGNIVYLASKLERASSPLEAEFMALECALKLSEAHHWSNILWSADSQEMVNAINAVRSRRSGTQDT</sequence>
<evidence type="ECO:0000256" key="5">
    <source>
        <dbReference type="RuleBase" id="RU367127"/>
    </source>
</evidence>
<dbReference type="AlphaFoldDB" id="A0A8K0GY11"/>
<feature type="domain" description="WRC" evidence="9">
    <location>
        <begin position="137"/>
        <end position="181"/>
    </location>
</feature>
<dbReference type="PROSITE" id="PS51667">
    <property type="entry name" value="WRC"/>
    <property type="match status" value="2"/>
</dbReference>
<keyword evidence="5" id="KW-0010">Activator</keyword>
<gene>
    <name evidence="10" type="ORF">FNV43_RR18238</name>
</gene>
<dbReference type="InterPro" id="IPR031137">
    <property type="entry name" value="GRF"/>
</dbReference>
<evidence type="ECO:0000259" key="9">
    <source>
        <dbReference type="PROSITE" id="PS51667"/>
    </source>
</evidence>
<feature type="compositionally biased region" description="Polar residues" evidence="6">
    <location>
        <begin position="185"/>
        <end position="200"/>
    </location>
</feature>
<feature type="signal peptide" evidence="7">
    <location>
        <begin position="1"/>
        <end position="15"/>
    </location>
</feature>
<comment type="function">
    <text evidence="5">Transcription activator.</text>
</comment>
<evidence type="ECO:0000256" key="7">
    <source>
        <dbReference type="SAM" id="SignalP"/>
    </source>
</evidence>
<evidence type="ECO:0000259" key="8">
    <source>
        <dbReference type="PROSITE" id="PS51666"/>
    </source>
</evidence>
<evidence type="ECO:0000313" key="10">
    <source>
        <dbReference type="EMBL" id="KAF3439960.1"/>
    </source>
</evidence>
<evidence type="ECO:0000256" key="6">
    <source>
        <dbReference type="SAM" id="MobiDB-lite"/>
    </source>
</evidence>
<dbReference type="SMART" id="SM00951">
    <property type="entry name" value="QLQ"/>
    <property type="match status" value="1"/>
</dbReference>
<feature type="domain" description="WRC" evidence="9">
    <location>
        <begin position="359"/>
        <end position="403"/>
    </location>
</feature>
<evidence type="ECO:0000313" key="11">
    <source>
        <dbReference type="Proteomes" id="UP000796880"/>
    </source>
</evidence>
<dbReference type="Pfam" id="PF08879">
    <property type="entry name" value="WRC"/>
    <property type="match status" value="2"/>
</dbReference>
<dbReference type="Gene3D" id="3.30.420.10">
    <property type="entry name" value="Ribonuclease H-like superfamily/Ribonuclease H"/>
    <property type="match status" value="1"/>
</dbReference>
<dbReference type="GO" id="GO:0006355">
    <property type="term" value="P:regulation of DNA-templated transcription"/>
    <property type="evidence" value="ECO:0007669"/>
    <property type="project" value="InterPro"/>
</dbReference>
<dbReference type="SUPFAM" id="SSF53098">
    <property type="entry name" value="Ribonuclease H-like"/>
    <property type="match status" value="1"/>
</dbReference>
<keyword evidence="7" id="KW-0732">Signal</keyword>
<dbReference type="OrthoDB" id="1103109at2759"/>
<dbReference type="GO" id="GO:0005634">
    <property type="term" value="C:nucleus"/>
    <property type="evidence" value="ECO:0007669"/>
    <property type="project" value="UniProtKB-SubCell"/>
</dbReference>
<dbReference type="InterPro" id="IPR014978">
    <property type="entry name" value="Gln-Leu-Gln_QLQ"/>
</dbReference>
<comment type="domain">
    <text evidence="5">The QLQ domain and WRC domain may be involved in protein-protein interaction and DNA-binding, respectively.</text>
</comment>
<dbReference type="EMBL" id="VOIH02000008">
    <property type="protein sequence ID" value="KAF3439960.1"/>
    <property type="molecule type" value="Genomic_DNA"/>
</dbReference>
<feature type="region of interest" description="Disordered" evidence="6">
    <location>
        <begin position="168"/>
        <end position="200"/>
    </location>
</feature>
<organism evidence="10 11">
    <name type="scientific">Rhamnella rubrinervis</name>
    <dbReference type="NCBI Taxonomy" id="2594499"/>
    <lineage>
        <taxon>Eukaryota</taxon>
        <taxon>Viridiplantae</taxon>
        <taxon>Streptophyta</taxon>
        <taxon>Embryophyta</taxon>
        <taxon>Tracheophyta</taxon>
        <taxon>Spermatophyta</taxon>
        <taxon>Magnoliopsida</taxon>
        <taxon>eudicotyledons</taxon>
        <taxon>Gunneridae</taxon>
        <taxon>Pentapetalae</taxon>
        <taxon>rosids</taxon>
        <taxon>fabids</taxon>
        <taxon>Rosales</taxon>
        <taxon>Rhamnaceae</taxon>
        <taxon>rhamnoid group</taxon>
        <taxon>Rhamneae</taxon>
        <taxon>Rhamnella</taxon>
    </lineage>
</organism>
<dbReference type="GO" id="GO:0006351">
    <property type="term" value="P:DNA-templated transcription"/>
    <property type="evidence" value="ECO:0007669"/>
    <property type="project" value="UniProtKB-UniRule"/>
</dbReference>
<comment type="caution">
    <text evidence="10">The sequence shown here is derived from an EMBL/GenBank/DDBJ whole genome shotgun (WGS) entry which is preliminary data.</text>
</comment>